<accession>A0A835M3T2</accession>
<keyword evidence="3" id="KW-1185">Reference proteome</keyword>
<evidence type="ECO:0000313" key="3">
    <source>
        <dbReference type="Proteomes" id="UP000631114"/>
    </source>
</evidence>
<dbReference type="InterPro" id="IPR025558">
    <property type="entry name" value="DUF4283"/>
</dbReference>
<feature type="domain" description="DUF4283" evidence="1">
    <location>
        <begin position="6"/>
        <end position="43"/>
    </location>
</feature>
<sequence>MVSDADLYYFKFQNEEDRRLVLEVGPVFIGGRCFVVIEWSPEIEKKTKTVKAIPTWANLHGPLNTAEAIACNTTQVVVHECSDANRVKSALDIVGEVVSTELALRQEESFRGDIPTRALEVCSPLLPYSLEQESAIIPYVETLADITNSTSGSELQYNEDCNAFNILDS</sequence>
<dbReference type="EMBL" id="JADFTS010000004">
    <property type="protein sequence ID" value="KAF9609701.1"/>
    <property type="molecule type" value="Genomic_DNA"/>
</dbReference>
<gene>
    <name evidence="2" type="ORF">IFM89_017900</name>
</gene>
<dbReference type="Proteomes" id="UP000631114">
    <property type="component" value="Unassembled WGS sequence"/>
</dbReference>
<proteinExistence type="predicted"/>
<evidence type="ECO:0000259" key="1">
    <source>
        <dbReference type="Pfam" id="PF14111"/>
    </source>
</evidence>
<reference evidence="2 3" key="1">
    <citation type="submission" date="2020-10" db="EMBL/GenBank/DDBJ databases">
        <title>The Coptis chinensis genome and diversification of protoberbering-type alkaloids.</title>
        <authorList>
            <person name="Wang B."/>
            <person name="Shu S."/>
            <person name="Song C."/>
            <person name="Liu Y."/>
        </authorList>
    </citation>
    <scope>NUCLEOTIDE SEQUENCE [LARGE SCALE GENOMIC DNA]</scope>
    <source>
        <strain evidence="2">HL-2020</strain>
        <tissue evidence="2">Leaf</tissue>
    </source>
</reference>
<protein>
    <recommendedName>
        <fullName evidence="1">DUF4283 domain-containing protein</fullName>
    </recommendedName>
</protein>
<evidence type="ECO:0000313" key="2">
    <source>
        <dbReference type="EMBL" id="KAF9609701.1"/>
    </source>
</evidence>
<dbReference type="OrthoDB" id="1461560at2759"/>
<comment type="caution">
    <text evidence="2">The sequence shown here is derived from an EMBL/GenBank/DDBJ whole genome shotgun (WGS) entry which is preliminary data.</text>
</comment>
<organism evidence="2 3">
    <name type="scientific">Coptis chinensis</name>
    <dbReference type="NCBI Taxonomy" id="261450"/>
    <lineage>
        <taxon>Eukaryota</taxon>
        <taxon>Viridiplantae</taxon>
        <taxon>Streptophyta</taxon>
        <taxon>Embryophyta</taxon>
        <taxon>Tracheophyta</taxon>
        <taxon>Spermatophyta</taxon>
        <taxon>Magnoliopsida</taxon>
        <taxon>Ranunculales</taxon>
        <taxon>Ranunculaceae</taxon>
        <taxon>Coptidoideae</taxon>
        <taxon>Coptis</taxon>
    </lineage>
</organism>
<name>A0A835M3T2_9MAGN</name>
<dbReference type="AlphaFoldDB" id="A0A835M3T2"/>
<dbReference type="Pfam" id="PF14111">
    <property type="entry name" value="DUF4283"/>
    <property type="match status" value="1"/>
</dbReference>